<evidence type="ECO:0000256" key="4">
    <source>
        <dbReference type="ARBA" id="ARBA00022603"/>
    </source>
</evidence>
<evidence type="ECO:0000313" key="9">
    <source>
        <dbReference type="EMBL" id="TDN90142.1"/>
    </source>
</evidence>
<dbReference type="OrthoDB" id="5611641at2"/>
<comment type="function">
    <text evidence="2">Catalyzes the formation of N(7)-methylguanine at position 46 (m7G46) in tRNA.</text>
</comment>
<organism evidence="9 10">
    <name type="scientific">Herminiimonas fonticola</name>
    <dbReference type="NCBI Taxonomy" id="303380"/>
    <lineage>
        <taxon>Bacteria</taxon>
        <taxon>Pseudomonadati</taxon>
        <taxon>Pseudomonadota</taxon>
        <taxon>Betaproteobacteria</taxon>
        <taxon>Burkholderiales</taxon>
        <taxon>Oxalobacteraceae</taxon>
        <taxon>Herminiimonas</taxon>
    </lineage>
</organism>
<dbReference type="EMBL" id="SNWF01000005">
    <property type="protein sequence ID" value="TDN90142.1"/>
    <property type="molecule type" value="Genomic_DNA"/>
</dbReference>
<dbReference type="GO" id="GO:0008176">
    <property type="term" value="F:tRNA (guanine(46)-N7)-methyltransferase activity"/>
    <property type="evidence" value="ECO:0007669"/>
    <property type="project" value="UniProtKB-EC"/>
</dbReference>
<dbReference type="Pfam" id="PF02390">
    <property type="entry name" value="Methyltransf_4"/>
    <property type="match status" value="1"/>
</dbReference>
<keyword evidence="5 9" id="KW-0808">Transferase</keyword>
<dbReference type="InterPro" id="IPR003358">
    <property type="entry name" value="tRNA_(Gua-N-7)_MeTrfase_Trmb"/>
</dbReference>
<dbReference type="InterPro" id="IPR026170">
    <property type="entry name" value="FAM173A/B"/>
</dbReference>
<comment type="caution">
    <text evidence="9">The sequence shown here is derived from an EMBL/GenBank/DDBJ whole genome shotgun (WGS) entry which is preliminary data.</text>
</comment>
<keyword evidence="8" id="KW-1133">Transmembrane helix</keyword>
<keyword evidence="8" id="KW-0812">Transmembrane</keyword>
<dbReference type="Proteomes" id="UP000294737">
    <property type="component" value="Unassembled WGS sequence"/>
</dbReference>
<dbReference type="AlphaFoldDB" id="A0A4R6G6P9"/>
<feature type="transmembrane region" description="Helical" evidence="8">
    <location>
        <begin position="48"/>
        <end position="69"/>
    </location>
</feature>
<sequence length="268" mass="30516">MKKVRRSGAKPASPEPRYLFNVPAVQALFFQILSFFIVLLIARSLGAILGITMHILVIAFLQGAVAAGFSCWRGLASWWIAIQFFFPFVLLFALLLQLPSYLFLFAFLIFLFLYWSTFRTQVPFYPSNLTTWDAVAELLPNDRSVHLIDIGSGLGGLVLNLAKRRPDSHFLGIEIAPLPWLVSMLRARFTRSSAQFTRGDYGHLNFAEYDVVFAYLSPVAMPALWEKARTEMRHDTMLLSYEFPIPHVEPTFTVSPVANNPKIYGWRM</sequence>
<keyword evidence="10" id="KW-1185">Reference proteome</keyword>
<comment type="catalytic activity">
    <reaction evidence="1">
        <text>guanosine(46) in tRNA + S-adenosyl-L-methionine = N(7)-methylguanosine(46) in tRNA + S-adenosyl-L-homocysteine</text>
        <dbReference type="Rhea" id="RHEA:42708"/>
        <dbReference type="Rhea" id="RHEA-COMP:10188"/>
        <dbReference type="Rhea" id="RHEA-COMP:10189"/>
        <dbReference type="ChEBI" id="CHEBI:57856"/>
        <dbReference type="ChEBI" id="CHEBI:59789"/>
        <dbReference type="ChEBI" id="CHEBI:74269"/>
        <dbReference type="ChEBI" id="CHEBI:74480"/>
        <dbReference type="EC" id="2.1.1.33"/>
    </reaction>
</comment>
<evidence type="ECO:0000256" key="8">
    <source>
        <dbReference type="SAM" id="Phobius"/>
    </source>
</evidence>
<evidence type="ECO:0000256" key="2">
    <source>
        <dbReference type="ARBA" id="ARBA00003015"/>
    </source>
</evidence>
<proteinExistence type="predicted"/>
<dbReference type="PANTHER" id="PTHR13610:SF9">
    <property type="entry name" value="FI06469P"/>
    <property type="match status" value="1"/>
</dbReference>
<dbReference type="SUPFAM" id="SSF53335">
    <property type="entry name" value="S-adenosyl-L-methionine-dependent methyltransferases"/>
    <property type="match status" value="1"/>
</dbReference>
<keyword evidence="7" id="KW-0819">tRNA processing</keyword>
<evidence type="ECO:0000256" key="5">
    <source>
        <dbReference type="ARBA" id="ARBA00022679"/>
    </source>
</evidence>
<accession>A0A4R6G6P9</accession>
<feature type="transmembrane region" description="Helical" evidence="8">
    <location>
        <begin position="76"/>
        <end position="95"/>
    </location>
</feature>
<dbReference type="InterPro" id="IPR029063">
    <property type="entry name" value="SAM-dependent_MTases_sf"/>
</dbReference>
<evidence type="ECO:0000256" key="7">
    <source>
        <dbReference type="ARBA" id="ARBA00022694"/>
    </source>
</evidence>
<dbReference type="EC" id="2.1.1.33" evidence="3"/>
<gene>
    <name evidence="9" type="ORF">EV677_2218</name>
</gene>
<evidence type="ECO:0000256" key="1">
    <source>
        <dbReference type="ARBA" id="ARBA00000142"/>
    </source>
</evidence>
<keyword evidence="8" id="KW-0472">Membrane</keyword>
<evidence type="ECO:0000256" key="6">
    <source>
        <dbReference type="ARBA" id="ARBA00022691"/>
    </source>
</evidence>
<evidence type="ECO:0000313" key="10">
    <source>
        <dbReference type="Proteomes" id="UP000294737"/>
    </source>
</evidence>
<reference evidence="9 10" key="1">
    <citation type="submission" date="2019-03" db="EMBL/GenBank/DDBJ databases">
        <title>Genomic Encyclopedia of Type Strains, Phase IV (KMG-IV): sequencing the most valuable type-strain genomes for metagenomic binning, comparative biology and taxonomic classification.</title>
        <authorList>
            <person name="Goeker M."/>
        </authorList>
    </citation>
    <scope>NUCLEOTIDE SEQUENCE [LARGE SCALE GENOMIC DNA]</scope>
    <source>
        <strain evidence="9 10">DSM 18555</strain>
    </source>
</reference>
<dbReference type="Gene3D" id="3.40.50.150">
    <property type="entry name" value="Vaccinia Virus protein VP39"/>
    <property type="match status" value="1"/>
</dbReference>
<keyword evidence="4 9" id="KW-0489">Methyltransferase</keyword>
<dbReference type="PANTHER" id="PTHR13610">
    <property type="entry name" value="METHYLTRANSFERASE DOMAIN-CONTAINING PROTEIN"/>
    <property type="match status" value="1"/>
</dbReference>
<keyword evidence="6" id="KW-0949">S-adenosyl-L-methionine</keyword>
<dbReference type="GO" id="GO:0016279">
    <property type="term" value="F:protein-lysine N-methyltransferase activity"/>
    <property type="evidence" value="ECO:0007669"/>
    <property type="project" value="InterPro"/>
</dbReference>
<protein>
    <recommendedName>
        <fullName evidence="3">tRNA (guanine(46)-N(7))-methyltransferase</fullName>
        <ecNumber evidence="3">2.1.1.33</ecNumber>
    </recommendedName>
</protein>
<name>A0A4R6G6P9_9BURK</name>
<feature type="transmembrane region" description="Helical" evidence="8">
    <location>
        <begin position="101"/>
        <end position="118"/>
    </location>
</feature>
<evidence type="ECO:0000256" key="3">
    <source>
        <dbReference type="ARBA" id="ARBA00011977"/>
    </source>
</evidence>
<feature type="transmembrane region" description="Helical" evidence="8">
    <location>
        <begin position="20"/>
        <end position="42"/>
    </location>
</feature>